<protein>
    <submittedName>
        <fullName evidence="1">Uncharacterized protein</fullName>
    </submittedName>
</protein>
<dbReference type="RefSeq" id="YP_007006032.1">
    <property type="nucleotide sequence ID" value="NC_019516.2"/>
</dbReference>
<accession>H6WG74</accession>
<sequence>MSELFSTKSLRILEERMADLKMRELFEEPSSYEDEDEDDSECHY</sequence>
<reference evidence="1 2" key="1">
    <citation type="journal article" date="2012" name="Proc. Natl. Acad. Sci. U.S.A.">
        <title>A novel lineage of myoviruses infecting cyanobacteria is widespread in the oceans.</title>
        <authorList>
            <person name="Sabehi G."/>
            <person name="Shaulov L."/>
            <person name="Silver D.H."/>
            <person name="Yanai I."/>
            <person name="Harel A."/>
            <person name="Lindell D."/>
        </authorList>
    </citation>
    <scope>NUCLEOTIDE SEQUENCE [LARGE SCALE GENOMIC DNA]</scope>
</reference>
<evidence type="ECO:0000313" key="2">
    <source>
        <dbReference type="Proteomes" id="UP000007178"/>
    </source>
</evidence>
<dbReference type="KEGG" id="vg:73726258"/>
<keyword evidence="2" id="KW-1185">Reference proteome</keyword>
<dbReference type="GeneID" id="73726258"/>
<dbReference type="Proteomes" id="UP000007178">
    <property type="component" value="Segment"/>
</dbReference>
<dbReference type="EMBL" id="JQ245707">
    <property type="protein sequence ID" value="AEZ65619.1"/>
    <property type="molecule type" value="Genomic_DNA"/>
</dbReference>
<name>H6WG74_9CAUD</name>
<proteinExistence type="predicted"/>
<evidence type="ECO:0000313" key="1">
    <source>
        <dbReference type="EMBL" id="AEZ65619.1"/>
    </source>
</evidence>
<organism evidence="1 2">
    <name type="scientific">Cyanophage S-TIM5</name>
    <dbReference type="NCBI Taxonomy" id="1137745"/>
    <lineage>
        <taxon>Viruses</taxon>
        <taxon>Duplodnaviria</taxon>
        <taxon>Heunggongvirae</taxon>
        <taxon>Uroviricota</taxon>
        <taxon>Caudoviricetes</taxon>
        <taxon>Aurunvirus</taxon>
        <taxon>Aurunvirus STIM5</taxon>
    </lineage>
</organism>